<feature type="transmembrane region" description="Helical" evidence="9">
    <location>
        <begin position="399"/>
        <end position="421"/>
    </location>
</feature>
<evidence type="ECO:0000256" key="9">
    <source>
        <dbReference type="RuleBase" id="RU363064"/>
    </source>
</evidence>
<dbReference type="NCBIfam" id="TIGR00835">
    <property type="entry name" value="agcS"/>
    <property type="match status" value="1"/>
</dbReference>
<keyword evidence="7 9" id="KW-1133">Transmembrane helix</keyword>
<evidence type="ECO:0000256" key="5">
    <source>
        <dbReference type="ARBA" id="ARBA00022692"/>
    </source>
</evidence>
<dbReference type="EMBL" id="LAHO01000003">
    <property type="protein sequence ID" value="KKO46472.1"/>
    <property type="molecule type" value="Genomic_DNA"/>
</dbReference>
<dbReference type="GO" id="GO:0005886">
    <property type="term" value="C:plasma membrane"/>
    <property type="evidence" value="ECO:0007669"/>
    <property type="project" value="UniProtKB-SubCell"/>
</dbReference>
<reference evidence="10 11" key="1">
    <citation type="submission" date="2015-03" db="EMBL/GenBank/DDBJ databases">
        <title>Draft genome sequences of two protease-producing strains of Arsukibacterium isolated from two cold and alkaline environments.</title>
        <authorList>
            <person name="Lylloff J.E."/>
            <person name="Skov L.B."/>
            <person name="Jepsen M."/>
            <person name="Hallin P.F."/>
            <person name="Sorensen S.J."/>
            <person name="Stougaard P."/>
            <person name="Glaring M.A."/>
        </authorList>
    </citation>
    <scope>NUCLEOTIDE SEQUENCE [LARGE SCALE GENOMIC DNA]</scope>
    <source>
        <strain evidence="10 11">GCM72</strain>
    </source>
</reference>
<feature type="transmembrane region" description="Helical" evidence="9">
    <location>
        <begin position="217"/>
        <end position="238"/>
    </location>
</feature>
<evidence type="ECO:0000256" key="7">
    <source>
        <dbReference type="ARBA" id="ARBA00022989"/>
    </source>
</evidence>
<sequence>MEAFVNALNGIIWSPALIFLCLGAGLFYSILTRFAQVRHFKEMCKLLFSSNESEKGISSFQALAVSLSGRVGVGNIAGVAAAIGFGGPGAIFWMWVVAFLGASTAYAESTLGQIYKVEEDGQYRGGPAYYFERCLGQKWLAIMFAISAIIACGVFLPGVQANAVGNAFTQVFGDGNMVITSFGEVGTHKLVALAIILIVLAFIIFGGIKRIAHFTQIVVPFMALGYIVMALIIVFLNLDKVPGVFSLILSDAFTAQAGFGAAIGWGVKRGIYSNEAGQGTGPHAAAAAEVDHPAQQGLVQAFSVYVDTLFVCTATALMILITQQYNVVGELTDGSFIVQNVDAATEIGSAAFTQMALLSVFGDFGQWFVGLALFFFAFTTILAYYYIAETNVAYLNRYFKGNIPLVLVKIVIMAMVAYGMVNAAGYVWDIGDIGVGLMAWINIVGILAIFFVAKPAMLCLRDYEQQKKAGGPISFDPVKLGIKNATFWEKRLAKQQAEQTKQP</sequence>
<evidence type="ECO:0000313" key="11">
    <source>
        <dbReference type="Proteomes" id="UP000034228"/>
    </source>
</evidence>
<dbReference type="OrthoDB" id="9806926at2"/>
<dbReference type="STRING" id="336831.WG68_03900"/>
<keyword evidence="4" id="KW-1003">Cell membrane</keyword>
<dbReference type="Pfam" id="PF01235">
    <property type="entry name" value="Na_Ala_symp"/>
    <property type="match status" value="1"/>
</dbReference>
<evidence type="ECO:0000256" key="3">
    <source>
        <dbReference type="ARBA" id="ARBA00022448"/>
    </source>
</evidence>
<keyword evidence="6 9" id="KW-0769">Symport</keyword>
<dbReference type="PRINTS" id="PR00175">
    <property type="entry name" value="NAALASMPORT"/>
</dbReference>
<feature type="transmembrane region" description="Helical" evidence="9">
    <location>
        <begin position="244"/>
        <end position="267"/>
    </location>
</feature>
<dbReference type="PANTHER" id="PTHR30330">
    <property type="entry name" value="AGSS FAMILY TRANSPORTER, SODIUM-ALANINE"/>
    <property type="match status" value="1"/>
</dbReference>
<feature type="transmembrane region" description="Helical" evidence="9">
    <location>
        <begin position="139"/>
        <end position="159"/>
    </location>
</feature>
<comment type="subcellular location">
    <subcellularLocation>
        <location evidence="9">Cell inner membrane</location>
        <topology evidence="9">Multi-pass membrane protein</topology>
    </subcellularLocation>
    <subcellularLocation>
        <location evidence="1">Cell membrane</location>
        <topology evidence="1">Multi-pass membrane protein</topology>
    </subcellularLocation>
</comment>
<dbReference type="InterPro" id="IPR001463">
    <property type="entry name" value="Na/Ala_symport"/>
</dbReference>
<dbReference type="RefSeq" id="WP_046556364.1">
    <property type="nucleotide sequence ID" value="NZ_LAHO01000003.1"/>
</dbReference>
<comment type="similarity">
    <text evidence="2 9">Belongs to the alanine or glycine:cation symporter (AGCS) (TC 2.A.25) family.</text>
</comment>
<comment type="caution">
    <text evidence="10">The sequence shown here is derived from an EMBL/GenBank/DDBJ whole genome shotgun (WGS) entry which is preliminary data.</text>
</comment>
<evidence type="ECO:0000256" key="2">
    <source>
        <dbReference type="ARBA" id="ARBA00009261"/>
    </source>
</evidence>
<dbReference type="Proteomes" id="UP000034228">
    <property type="component" value="Unassembled WGS sequence"/>
</dbReference>
<feature type="transmembrane region" description="Helical" evidence="9">
    <location>
        <begin position="367"/>
        <end position="387"/>
    </location>
</feature>
<keyword evidence="9" id="KW-0997">Cell inner membrane</keyword>
<feature type="transmembrane region" description="Helical" evidence="9">
    <location>
        <begin position="433"/>
        <end position="453"/>
    </location>
</feature>
<gene>
    <name evidence="10" type="ORF">WG68_03900</name>
</gene>
<organism evidence="10 11">
    <name type="scientific">Arsukibacterium ikkense</name>
    <dbReference type="NCBI Taxonomy" id="336831"/>
    <lineage>
        <taxon>Bacteria</taxon>
        <taxon>Pseudomonadati</taxon>
        <taxon>Pseudomonadota</taxon>
        <taxon>Gammaproteobacteria</taxon>
        <taxon>Chromatiales</taxon>
        <taxon>Chromatiaceae</taxon>
        <taxon>Arsukibacterium</taxon>
    </lineage>
</organism>
<dbReference type="FunFam" id="1.20.1740.10:FF:000004">
    <property type="entry name" value="Sodium:alanine symporter family protein"/>
    <property type="match status" value="1"/>
</dbReference>
<dbReference type="GO" id="GO:0005283">
    <property type="term" value="F:amino acid:sodium symporter activity"/>
    <property type="evidence" value="ECO:0007669"/>
    <property type="project" value="InterPro"/>
</dbReference>
<keyword evidence="5 9" id="KW-0812">Transmembrane</keyword>
<name>A0A0M2V6K4_9GAMM</name>
<accession>A0A0M2V6K4</accession>
<evidence type="ECO:0000256" key="8">
    <source>
        <dbReference type="ARBA" id="ARBA00023136"/>
    </source>
</evidence>
<dbReference type="PANTHER" id="PTHR30330:SF7">
    <property type="entry name" value="SODIUM_PROTON-DEPENDENT ALANINE CARRIER PROTEIN YRBD-RELATED"/>
    <property type="match status" value="1"/>
</dbReference>
<proteinExistence type="inferred from homology"/>
<dbReference type="PROSITE" id="PS00873">
    <property type="entry name" value="NA_ALANINE_SYMP"/>
    <property type="match status" value="1"/>
</dbReference>
<dbReference type="AlphaFoldDB" id="A0A0M2V6K4"/>
<feature type="transmembrane region" description="Helical" evidence="9">
    <location>
        <begin position="302"/>
        <end position="321"/>
    </location>
</feature>
<keyword evidence="3 9" id="KW-0813">Transport</keyword>
<feature type="transmembrane region" description="Helical" evidence="9">
    <location>
        <begin position="12"/>
        <end position="31"/>
    </location>
</feature>
<feature type="transmembrane region" description="Helical" evidence="9">
    <location>
        <begin position="90"/>
        <end position="107"/>
    </location>
</feature>
<evidence type="ECO:0000256" key="6">
    <source>
        <dbReference type="ARBA" id="ARBA00022847"/>
    </source>
</evidence>
<dbReference type="PATRIC" id="fig|336831.14.peg.3092"/>
<evidence type="ECO:0000313" key="10">
    <source>
        <dbReference type="EMBL" id="KKO46472.1"/>
    </source>
</evidence>
<feature type="transmembrane region" description="Helical" evidence="9">
    <location>
        <begin position="62"/>
        <end position="84"/>
    </location>
</feature>
<keyword evidence="8 9" id="KW-0472">Membrane</keyword>
<evidence type="ECO:0000256" key="4">
    <source>
        <dbReference type="ARBA" id="ARBA00022475"/>
    </source>
</evidence>
<protein>
    <submittedName>
        <fullName evidence="10">Sodium:alanine symporter</fullName>
    </submittedName>
</protein>
<keyword evidence="11" id="KW-1185">Reference proteome</keyword>
<feature type="transmembrane region" description="Helical" evidence="9">
    <location>
        <begin position="190"/>
        <end position="208"/>
    </location>
</feature>
<evidence type="ECO:0000256" key="1">
    <source>
        <dbReference type="ARBA" id="ARBA00004651"/>
    </source>
</evidence>
<dbReference type="Gene3D" id="1.20.1740.10">
    <property type="entry name" value="Amino acid/polyamine transporter I"/>
    <property type="match status" value="1"/>
</dbReference>